<name>A0AAV2RJG3_MEGNR</name>
<feature type="signal peptide" evidence="2">
    <location>
        <begin position="1"/>
        <end position="20"/>
    </location>
</feature>
<evidence type="ECO:0000313" key="3">
    <source>
        <dbReference type="EMBL" id="CAL4124799.1"/>
    </source>
</evidence>
<evidence type="ECO:0000313" key="4">
    <source>
        <dbReference type="Proteomes" id="UP001497623"/>
    </source>
</evidence>
<protein>
    <submittedName>
        <fullName evidence="3">Uncharacterized protein</fullName>
    </submittedName>
</protein>
<evidence type="ECO:0000256" key="2">
    <source>
        <dbReference type="SAM" id="SignalP"/>
    </source>
</evidence>
<dbReference type="EMBL" id="CAXKWB010023010">
    <property type="protein sequence ID" value="CAL4124799.1"/>
    <property type="molecule type" value="Genomic_DNA"/>
</dbReference>
<dbReference type="Proteomes" id="UP001497623">
    <property type="component" value="Unassembled WGS sequence"/>
</dbReference>
<feature type="region of interest" description="Disordered" evidence="1">
    <location>
        <begin position="116"/>
        <end position="139"/>
    </location>
</feature>
<comment type="caution">
    <text evidence="3">The sequence shown here is derived from an EMBL/GenBank/DDBJ whole genome shotgun (WGS) entry which is preliminary data.</text>
</comment>
<keyword evidence="2" id="KW-0732">Signal</keyword>
<reference evidence="3 4" key="1">
    <citation type="submission" date="2024-05" db="EMBL/GenBank/DDBJ databases">
        <authorList>
            <person name="Wallberg A."/>
        </authorList>
    </citation>
    <scope>NUCLEOTIDE SEQUENCE [LARGE SCALE GENOMIC DNA]</scope>
</reference>
<proteinExistence type="predicted"/>
<feature type="compositionally biased region" description="Polar residues" evidence="1">
    <location>
        <begin position="126"/>
        <end position="139"/>
    </location>
</feature>
<gene>
    <name evidence="3" type="ORF">MNOR_LOCUS24776</name>
</gene>
<sequence>MARLLLQVTLFALVASLSLGNPEPEPHKKKGVASYGQSYGPPQPSYHQPQPVYRPQPVYAPQKAKAPKFKLPKLKLPKLKLPKLPKLKLPKFKLPKLPKLKAPKFFKGPKKGAAPAYYAPAPQPVYTPSYSQPSYGGYH</sequence>
<feature type="chain" id="PRO_5043875654" evidence="2">
    <location>
        <begin position="21"/>
        <end position="139"/>
    </location>
</feature>
<evidence type="ECO:0000256" key="1">
    <source>
        <dbReference type="SAM" id="MobiDB-lite"/>
    </source>
</evidence>
<keyword evidence="4" id="KW-1185">Reference proteome</keyword>
<dbReference type="AlphaFoldDB" id="A0AAV2RJG3"/>
<feature type="region of interest" description="Disordered" evidence="1">
    <location>
        <begin position="22"/>
        <end position="55"/>
    </location>
</feature>
<organism evidence="3 4">
    <name type="scientific">Meganyctiphanes norvegica</name>
    <name type="common">Northern krill</name>
    <name type="synonym">Thysanopoda norvegica</name>
    <dbReference type="NCBI Taxonomy" id="48144"/>
    <lineage>
        <taxon>Eukaryota</taxon>
        <taxon>Metazoa</taxon>
        <taxon>Ecdysozoa</taxon>
        <taxon>Arthropoda</taxon>
        <taxon>Crustacea</taxon>
        <taxon>Multicrustacea</taxon>
        <taxon>Malacostraca</taxon>
        <taxon>Eumalacostraca</taxon>
        <taxon>Eucarida</taxon>
        <taxon>Euphausiacea</taxon>
        <taxon>Euphausiidae</taxon>
        <taxon>Meganyctiphanes</taxon>
    </lineage>
</organism>
<accession>A0AAV2RJG3</accession>